<evidence type="ECO:0000313" key="3">
    <source>
        <dbReference type="Proteomes" id="UP000617340"/>
    </source>
</evidence>
<feature type="compositionally biased region" description="Basic and acidic residues" evidence="1">
    <location>
        <begin position="122"/>
        <end position="133"/>
    </location>
</feature>
<feature type="region of interest" description="Disordered" evidence="1">
    <location>
        <begin position="94"/>
        <end position="133"/>
    </location>
</feature>
<proteinExistence type="predicted"/>
<accession>A0A834KAW8</accession>
<name>A0A834KAW8_VESGE</name>
<dbReference type="EMBL" id="JACSDZ010000005">
    <property type="protein sequence ID" value="KAF7403327.1"/>
    <property type="molecule type" value="Genomic_DNA"/>
</dbReference>
<dbReference type="AlphaFoldDB" id="A0A834KAW8"/>
<sequence length="133" mass="15292">MEMKLLNVKAISRYNRSLINSPTMFVARRRDIKISTPCWKRVQSRSYGAMGLLKMMLKERIMEMSRHTNVGFPYYRRLTIFLVNMAIRVNVSKLTPTEGTKHKKRIDESADGSGVLSADAGKVLREGGKKDRR</sequence>
<reference evidence="2" key="1">
    <citation type="journal article" date="2020" name="G3 (Bethesda)">
        <title>High-Quality Assemblies for Three Invasive Social Wasps from the &lt;i&gt;Vespula&lt;/i&gt; Genus.</title>
        <authorList>
            <person name="Harrop T.W.R."/>
            <person name="Guhlin J."/>
            <person name="McLaughlin G.M."/>
            <person name="Permina E."/>
            <person name="Stockwell P."/>
            <person name="Gilligan J."/>
            <person name="Le Lec M.F."/>
            <person name="Gruber M.A.M."/>
            <person name="Quinn O."/>
            <person name="Lovegrove M."/>
            <person name="Duncan E.J."/>
            <person name="Remnant E.J."/>
            <person name="Van Eeckhoven J."/>
            <person name="Graham B."/>
            <person name="Knapp R.A."/>
            <person name="Langford K.W."/>
            <person name="Kronenberg Z."/>
            <person name="Press M.O."/>
            <person name="Eacker S.M."/>
            <person name="Wilson-Rankin E.E."/>
            <person name="Purcell J."/>
            <person name="Lester P.J."/>
            <person name="Dearden P.K."/>
        </authorList>
    </citation>
    <scope>NUCLEOTIDE SEQUENCE</scope>
    <source>
        <strain evidence="2">Linc-1</strain>
    </source>
</reference>
<evidence type="ECO:0000313" key="2">
    <source>
        <dbReference type="EMBL" id="KAF7403327.1"/>
    </source>
</evidence>
<protein>
    <submittedName>
        <fullName evidence="2">Uncharacterized protein</fullName>
    </submittedName>
</protein>
<comment type="caution">
    <text evidence="2">The sequence shown here is derived from an EMBL/GenBank/DDBJ whole genome shotgun (WGS) entry which is preliminary data.</text>
</comment>
<organism evidence="2 3">
    <name type="scientific">Vespula germanica</name>
    <name type="common">German yellow jacket</name>
    <name type="synonym">Paravespula germanica</name>
    <dbReference type="NCBI Taxonomy" id="30212"/>
    <lineage>
        <taxon>Eukaryota</taxon>
        <taxon>Metazoa</taxon>
        <taxon>Ecdysozoa</taxon>
        <taxon>Arthropoda</taxon>
        <taxon>Hexapoda</taxon>
        <taxon>Insecta</taxon>
        <taxon>Pterygota</taxon>
        <taxon>Neoptera</taxon>
        <taxon>Endopterygota</taxon>
        <taxon>Hymenoptera</taxon>
        <taxon>Apocrita</taxon>
        <taxon>Aculeata</taxon>
        <taxon>Vespoidea</taxon>
        <taxon>Vespidae</taxon>
        <taxon>Vespinae</taxon>
        <taxon>Vespula</taxon>
    </lineage>
</organism>
<gene>
    <name evidence="2" type="ORF">HZH68_006121</name>
</gene>
<keyword evidence="3" id="KW-1185">Reference proteome</keyword>
<evidence type="ECO:0000256" key="1">
    <source>
        <dbReference type="SAM" id="MobiDB-lite"/>
    </source>
</evidence>
<dbReference type="Proteomes" id="UP000617340">
    <property type="component" value="Unassembled WGS sequence"/>
</dbReference>